<evidence type="ECO:0000256" key="1">
    <source>
        <dbReference type="ARBA" id="ARBA00006484"/>
    </source>
</evidence>
<dbReference type="GO" id="GO:0016491">
    <property type="term" value="F:oxidoreductase activity"/>
    <property type="evidence" value="ECO:0007669"/>
    <property type="project" value="UniProtKB-KW"/>
</dbReference>
<evidence type="ECO:0000256" key="2">
    <source>
        <dbReference type="ARBA" id="ARBA00023002"/>
    </source>
</evidence>
<keyword evidence="4" id="KW-1185">Reference proteome</keyword>
<reference evidence="3 4" key="1">
    <citation type="submission" date="2019-10" db="EMBL/GenBank/DDBJ databases">
        <title>Pseudopuniceibacterium sp. HQ09 islated from Antarctica.</title>
        <authorList>
            <person name="Liao L."/>
            <person name="Su S."/>
            <person name="Chen B."/>
            <person name="Yu Y."/>
        </authorList>
    </citation>
    <scope>NUCLEOTIDE SEQUENCE [LARGE SCALE GENOMIC DNA]</scope>
    <source>
        <strain evidence="3 4">HQ09</strain>
    </source>
</reference>
<dbReference type="PANTHER" id="PTHR24321:SF8">
    <property type="entry name" value="ESTRADIOL 17-BETA-DEHYDROGENASE 8-RELATED"/>
    <property type="match status" value="1"/>
</dbReference>
<accession>A0A7L9WN98</accession>
<dbReference type="Proteomes" id="UP000594118">
    <property type="component" value="Chromosome"/>
</dbReference>
<dbReference type="PRINTS" id="PR00081">
    <property type="entry name" value="GDHRDH"/>
</dbReference>
<dbReference type="RefSeq" id="WP_193079321.1">
    <property type="nucleotide sequence ID" value="NZ_CP045201.1"/>
</dbReference>
<comment type="similarity">
    <text evidence="1">Belongs to the short-chain dehydrogenases/reductases (SDR) family.</text>
</comment>
<dbReference type="PRINTS" id="PR00080">
    <property type="entry name" value="SDRFAMILY"/>
</dbReference>
<dbReference type="InterPro" id="IPR002347">
    <property type="entry name" value="SDR_fam"/>
</dbReference>
<dbReference type="Pfam" id="PF13561">
    <property type="entry name" value="adh_short_C2"/>
    <property type="match status" value="1"/>
</dbReference>
<protein>
    <submittedName>
        <fullName evidence="3">SDR family oxidoreductase</fullName>
    </submittedName>
</protein>
<name>A0A7L9WN98_9RHOB</name>
<dbReference type="KEGG" id="pshq:F3W81_11590"/>
<keyword evidence="2" id="KW-0560">Oxidoreductase</keyword>
<dbReference type="InterPro" id="IPR020904">
    <property type="entry name" value="Sc_DH/Rdtase_CS"/>
</dbReference>
<evidence type="ECO:0000313" key="3">
    <source>
        <dbReference type="EMBL" id="QOL81403.1"/>
    </source>
</evidence>
<dbReference type="CDD" id="cd05233">
    <property type="entry name" value="SDR_c"/>
    <property type="match status" value="1"/>
</dbReference>
<dbReference type="InterPro" id="IPR036291">
    <property type="entry name" value="NAD(P)-bd_dom_sf"/>
</dbReference>
<gene>
    <name evidence="3" type="ORF">F3W81_11590</name>
</gene>
<dbReference type="EMBL" id="CP045201">
    <property type="protein sequence ID" value="QOL81403.1"/>
    <property type="molecule type" value="Genomic_DNA"/>
</dbReference>
<organism evidence="3 4">
    <name type="scientific">Pseudooceanicola spongiae</name>
    <dbReference type="NCBI Taxonomy" id="2613965"/>
    <lineage>
        <taxon>Bacteria</taxon>
        <taxon>Pseudomonadati</taxon>
        <taxon>Pseudomonadota</taxon>
        <taxon>Alphaproteobacteria</taxon>
        <taxon>Rhodobacterales</taxon>
        <taxon>Paracoccaceae</taxon>
        <taxon>Pseudooceanicola</taxon>
    </lineage>
</organism>
<evidence type="ECO:0000313" key="4">
    <source>
        <dbReference type="Proteomes" id="UP000594118"/>
    </source>
</evidence>
<proteinExistence type="inferred from homology"/>
<dbReference type="AlphaFoldDB" id="A0A7L9WN98"/>
<dbReference type="PANTHER" id="PTHR24321">
    <property type="entry name" value="DEHYDROGENASES, SHORT CHAIN"/>
    <property type="match status" value="1"/>
</dbReference>
<dbReference type="PROSITE" id="PS00061">
    <property type="entry name" value="ADH_SHORT"/>
    <property type="match status" value="1"/>
</dbReference>
<dbReference type="Gene3D" id="3.40.50.720">
    <property type="entry name" value="NAD(P)-binding Rossmann-like Domain"/>
    <property type="match status" value="1"/>
</dbReference>
<sequence>MATEDTPKTIAVLGGAGGIGRTLVASLQDRGHTVTVLDLPVSLKTHDINGIAIDAADEAAVTRAMAELSERHPDGIDGFVNLAGWNSDIQPLSETPASYFDDVIQGNLRSTFLATKAVAPLITDGGAIVLCSSGLGQFIRPGFGPYAASKAGVIALTKTFALELAPRLRVNAVGPAVVDTAFLRGGTGRSDESADNVLDIERHKAMTPLGRVAQPEDVAGPIRFLLGPDASFMTGQVLWINGGAYMP</sequence>
<dbReference type="SUPFAM" id="SSF51735">
    <property type="entry name" value="NAD(P)-binding Rossmann-fold domains"/>
    <property type="match status" value="1"/>
</dbReference>